<keyword evidence="2" id="KW-1185">Reference proteome</keyword>
<organism evidence="1 2">
    <name type="scientific">Papaver somniferum</name>
    <name type="common">Opium poppy</name>
    <dbReference type="NCBI Taxonomy" id="3469"/>
    <lineage>
        <taxon>Eukaryota</taxon>
        <taxon>Viridiplantae</taxon>
        <taxon>Streptophyta</taxon>
        <taxon>Embryophyta</taxon>
        <taxon>Tracheophyta</taxon>
        <taxon>Spermatophyta</taxon>
        <taxon>Magnoliopsida</taxon>
        <taxon>Ranunculales</taxon>
        <taxon>Papaveraceae</taxon>
        <taxon>Papaveroideae</taxon>
        <taxon>Papaver</taxon>
    </lineage>
</organism>
<sequence>MSENEGCYGIRKLVMVCSSDDLRSLQGSVLVVSGHGVDVDVAVVDLWLECYEKGLTGWSLRLEMVVLVTVKAMVVLLQLALK</sequence>
<gene>
    <name evidence="1" type="ORF">C5167_035141</name>
</gene>
<dbReference type="AlphaFoldDB" id="A0A4Y7KGJ3"/>
<evidence type="ECO:0000313" key="1">
    <source>
        <dbReference type="EMBL" id="RZC71967.1"/>
    </source>
</evidence>
<dbReference type="Proteomes" id="UP000316621">
    <property type="component" value="Chromosome 7"/>
</dbReference>
<reference evidence="1 2" key="1">
    <citation type="journal article" date="2018" name="Science">
        <title>The opium poppy genome and morphinan production.</title>
        <authorList>
            <person name="Guo L."/>
            <person name="Winzer T."/>
            <person name="Yang X."/>
            <person name="Li Y."/>
            <person name="Ning Z."/>
            <person name="He Z."/>
            <person name="Teodor R."/>
            <person name="Lu Y."/>
            <person name="Bowser T.A."/>
            <person name="Graham I.A."/>
            <person name="Ye K."/>
        </authorList>
    </citation>
    <scope>NUCLEOTIDE SEQUENCE [LARGE SCALE GENOMIC DNA]</scope>
    <source>
        <strain evidence="2">cv. HN1</strain>
        <tissue evidence="1">Leaves</tissue>
    </source>
</reference>
<name>A0A4Y7KGJ3_PAPSO</name>
<dbReference type="Gramene" id="RZC71967">
    <property type="protein sequence ID" value="RZC71967"/>
    <property type="gene ID" value="C5167_035141"/>
</dbReference>
<dbReference type="EMBL" id="CM010721">
    <property type="protein sequence ID" value="RZC71967.1"/>
    <property type="molecule type" value="Genomic_DNA"/>
</dbReference>
<proteinExistence type="predicted"/>
<evidence type="ECO:0000313" key="2">
    <source>
        <dbReference type="Proteomes" id="UP000316621"/>
    </source>
</evidence>
<protein>
    <submittedName>
        <fullName evidence="1">Uncharacterized protein</fullName>
    </submittedName>
</protein>
<accession>A0A4Y7KGJ3</accession>